<dbReference type="InterPro" id="IPR003135">
    <property type="entry name" value="ATP-grasp_carboxylate-amine"/>
</dbReference>
<dbReference type="InterPro" id="IPR016185">
    <property type="entry name" value="PreATP-grasp_dom_sf"/>
</dbReference>
<comment type="similarity">
    <text evidence="4 5">Belongs to the PurK/PurT family.</text>
</comment>
<dbReference type="Pfam" id="PF17769">
    <property type="entry name" value="PurK_C"/>
    <property type="match status" value="1"/>
</dbReference>
<evidence type="ECO:0000256" key="5">
    <source>
        <dbReference type="RuleBase" id="RU361200"/>
    </source>
</evidence>
<feature type="binding site" evidence="4">
    <location>
        <begin position="180"/>
        <end position="183"/>
    </location>
    <ligand>
        <name>ATP</name>
        <dbReference type="ChEBI" id="CHEBI:30616"/>
    </ligand>
</feature>
<dbReference type="SUPFAM" id="SSF56059">
    <property type="entry name" value="Glutathione synthetase ATP-binding domain-like"/>
    <property type="match status" value="1"/>
</dbReference>
<comment type="function">
    <text evidence="4">Catalyzes the ATP-dependent conversion of 5-aminoimidazole ribonucleotide (AIR) and HCO(3)(-) to N5-carboxyaminoimidazole ribonucleotide (N5-CAIR).</text>
</comment>
<evidence type="ECO:0000256" key="2">
    <source>
        <dbReference type="ARBA" id="ARBA00022755"/>
    </source>
</evidence>
<protein>
    <recommendedName>
        <fullName evidence="4 5">N5-carboxyaminoimidazole ribonucleotide synthase</fullName>
        <shortName evidence="4 5">N5-CAIR synthase</shortName>
        <ecNumber evidence="4 5">6.3.4.18</ecNumber>
    </recommendedName>
    <alternativeName>
        <fullName evidence="4 5">5-(carboxyamino)imidazole ribonucleotide synthetase</fullName>
    </alternativeName>
</protein>
<gene>
    <name evidence="4 5" type="primary">purK</name>
    <name evidence="7" type="ORF">ACFFFR_06495</name>
</gene>
<dbReference type="Gene3D" id="3.40.50.20">
    <property type="match status" value="1"/>
</dbReference>
<evidence type="ECO:0000256" key="4">
    <source>
        <dbReference type="HAMAP-Rule" id="MF_01928"/>
    </source>
</evidence>
<dbReference type="PANTHER" id="PTHR11609:SF5">
    <property type="entry name" value="PHOSPHORIBOSYLAMINOIMIDAZOLE CARBOXYLASE"/>
    <property type="match status" value="1"/>
</dbReference>
<dbReference type="EC" id="6.3.4.18" evidence="4 5"/>
<keyword evidence="4 5" id="KW-0436">Ligase</keyword>
<dbReference type="EMBL" id="JBHLUB010000028">
    <property type="protein sequence ID" value="MFC0582031.1"/>
    <property type="molecule type" value="Genomic_DNA"/>
</dbReference>
<dbReference type="InterPro" id="IPR011054">
    <property type="entry name" value="Rudment_hybrid_motif"/>
</dbReference>
<sequence length="389" mass="41341">MSFPVIGVVGGGQLARMMAPAAVALGCQITVLAESEDGCARTAIPTAPVGDYRDYAALSAFAQNVDVLTFDHEHVPYEHLVALQELGVNVQPGPEALRYAQDKLVMREGLGSRGLPVPEWAAVATPEELVEFGDRIGWPVILKTPRGGYDGKGVRVIADQQAAHDAADWFGKDFPHLLAEAMVPFSRELSAQVARTPSGTMKCYPVVESTQVDGICDEVIAPAPNIDPKVAEAAQKCAMDVAEALDVTGMLAVELFETPGVGEGFLINELAMRPHNSGHWSIDGSITSQFEQHLRAILDLPLGETTPLGAYVIMKNYLGGKNEDLYAAYPAAMAHAPAAKIHAYGKSVRPGRKIGHVNTIAHTEADLAAARAAAHEAAAIIRDGALEKD</sequence>
<dbReference type="GO" id="GO:0034028">
    <property type="term" value="F:5-(carboxyamino)imidazole ribonucleotide synthase activity"/>
    <property type="evidence" value="ECO:0007669"/>
    <property type="project" value="UniProtKB-EC"/>
</dbReference>
<name>A0ABV6PA79_9MICC</name>
<proteinExistence type="inferred from homology"/>
<comment type="subunit">
    <text evidence="4 5">Homodimer.</text>
</comment>
<comment type="catalytic activity">
    <reaction evidence="4 5">
        <text>5-amino-1-(5-phospho-beta-D-ribosyl)imidazole + hydrogencarbonate + ATP = 5-carboxyamino-1-(5-phospho-D-ribosyl)imidazole + ADP + phosphate + 2 H(+)</text>
        <dbReference type="Rhea" id="RHEA:19317"/>
        <dbReference type="ChEBI" id="CHEBI:15378"/>
        <dbReference type="ChEBI" id="CHEBI:17544"/>
        <dbReference type="ChEBI" id="CHEBI:30616"/>
        <dbReference type="ChEBI" id="CHEBI:43474"/>
        <dbReference type="ChEBI" id="CHEBI:58730"/>
        <dbReference type="ChEBI" id="CHEBI:137981"/>
        <dbReference type="ChEBI" id="CHEBI:456216"/>
        <dbReference type="EC" id="6.3.4.18"/>
    </reaction>
</comment>
<evidence type="ECO:0000256" key="3">
    <source>
        <dbReference type="ARBA" id="ARBA00022840"/>
    </source>
</evidence>
<dbReference type="HAMAP" id="MF_01928">
    <property type="entry name" value="PurK"/>
    <property type="match status" value="1"/>
</dbReference>
<evidence type="ECO:0000313" key="8">
    <source>
        <dbReference type="Proteomes" id="UP001589862"/>
    </source>
</evidence>
<dbReference type="InterPro" id="IPR040686">
    <property type="entry name" value="PurK_C"/>
</dbReference>
<dbReference type="RefSeq" id="WP_377458891.1">
    <property type="nucleotide sequence ID" value="NZ_JBHLUB010000028.1"/>
</dbReference>
<dbReference type="Gene3D" id="3.30.1490.20">
    <property type="entry name" value="ATP-grasp fold, A domain"/>
    <property type="match status" value="1"/>
</dbReference>
<dbReference type="InterPro" id="IPR013815">
    <property type="entry name" value="ATP_grasp_subdomain_1"/>
</dbReference>
<evidence type="ECO:0000259" key="6">
    <source>
        <dbReference type="PROSITE" id="PS50975"/>
    </source>
</evidence>
<organism evidence="7 8">
    <name type="scientific">Micrococcoides hystricis</name>
    <dbReference type="NCBI Taxonomy" id="1572761"/>
    <lineage>
        <taxon>Bacteria</taxon>
        <taxon>Bacillati</taxon>
        <taxon>Actinomycetota</taxon>
        <taxon>Actinomycetes</taxon>
        <taxon>Micrococcales</taxon>
        <taxon>Micrococcaceae</taxon>
        <taxon>Micrococcoides</taxon>
    </lineage>
</organism>
<dbReference type="Pfam" id="PF22660">
    <property type="entry name" value="RS_preATP-grasp-like"/>
    <property type="match status" value="1"/>
</dbReference>
<dbReference type="SUPFAM" id="SSF52440">
    <property type="entry name" value="PreATP-grasp domain"/>
    <property type="match status" value="1"/>
</dbReference>
<keyword evidence="2 4" id="KW-0658">Purine biosynthesis</keyword>
<dbReference type="NCBIfam" id="NF004679">
    <property type="entry name" value="PRK06019.1-5"/>
    <property type="match status" value="1"/>
</dbReference>
<dbReference type="Proteomes" id="UP001589862">
    <property type="component" value="Unassembled WGS sequence"/>
</dbReference>
<dbReference type="Gene3D" id="3.30.470.20">
    <property type="entry name" value="ATP-grasp fold, B domain"/>
    <property type="match status" value="1"/>
</dbReference>
<dbReference type="InterPro" id="IPR011761">
    <property type="entry name" value="ATP-grasp"/>
</dbReference>
<dbReference type="SUPFAM" id="SSF51246">
    <property type="entry name" value="Rudiment single hybrid motif"/>
    <property type="match status" value="1"/>
</dbReference>
<keyword evidence="1 4" id="KW-0547">Nucleotide-binding</keyword>
<comment type="caution">
    <text evidence="7">The sequence shown here is derived from an EMBL/GenBank/DDBJ whole genome shotgun (WGS) entry which is preliminary data.</text>
</comment>
<keyword evidence="3 4" id="KW-0067">ATP-binding</keyword>
<evidence type="ECO:0000256" key="1">
    <source>
        <dbReference type="ARBA" id="ARBA00022741"/>
    </source>
</evidence>
<dbReference type="InterPro" id="IPR054350">
    <property type="entry name" value="PurT/PurK_preATP-grasp"/>
</dbReference>
<dbReference type="InterPro" id="IPR005875">
    <property type="entry name" value="PurK"/>
</dbReference>
<feature type="binding site" evidence="4">
    <location>
        <begin position="268"/>
        <end position="269"/>
    </location>
    <ligand>
        <name>ATP</name>
        <dbReference type="ChEBI" id="CHEBI:30616"/>
    </ligand>
</feature>
<dbReference type="NCBIfam" id="NF004680">
    <property type="entry name" value="PRK06019.1-6"/>
    <property type="match status" value="1"/>
</dbReference>
<feature type="binding site" evidence="4">
    <location>
        <position position="143"/>
    </location>
    <ligand>
        <name>ATP</name>
        <dbReference type="ChEBI" id="CHEBI:30616"/>
    </ligand>
</feature>
<comment type="caution">
    <text evidence="4">Lacks conserved residue(s) required for the propagation of feature annotation.</text>
</comment>
<feature type="domain" description="ATP-grasp" evidence="6">
    <location>
        <begin position="107"/>
        <end position="298"/>
    </location>
</feature>
<dbReference type="Pfam" id="PF02222">
    <property type="entry name" value="ATP-grasp"/>
    <property type="match status" value="1"/>
</dbReference>
<feature type="binding site" evidence="4">
    <location>
        <position position="103"/>
    </location>
    <ligand>
        <name>ATP</name>
        <dbReference type="ChEBI" id="CHEBI:30616"/>
    </ligand>
</feature>
<accession>A0ABV6PA79</accession>
<keyword evidence="8" id="KW-1185">Reference proteome</keyword>
<evidence type="ECO:0000313" key="7">
    <source>
        <dbReference type="EMBL" id="MFC0582031.1"/>
    </source>
</evidence>
<comment type="pathway">
    <text evidence="4 5">Purine metabolism; IMP biosynthesis via de novo pathway; 5-amino-1-(5-phospho-D-ribosyl)imidazole-4-carboxylate from 5-amino-1-(5-phospho-D-ribosyl)imidazole (N5-CAIR route): step 1/2.</text>
</comment>
<dbReference type="PROSITE" id="PS50975">
    <property type="entry name" value="ATP_GRASP"/>
    <property type="match status" value="1"/>
</dbReference>
<dbReference type="NCBIfam" id="TIGR01161">
    <property type="entry name" value="purK"/>
    <property type="match status" value="1"/>
</dbReference>
<feature type="binding site" evidence="4">
    <location>
        <position position="188"/>
    </location>
    <ligand>
        <name>ATP</name>
        <dbReference type="ChEBI" id="CHEBI:30616"/>
    </ligand>
</feature>
<dbReference type="PANTHER" id="PTHR11609">
    <property type="entry name" value="PURINE BIOSYNTHESIS PROTEIN 6/7, PUR6/7"/>
    <property type="match status" value="1"/>
</dbReference>
<comment type="function">
    <text evidence="5">Catalyzes the ATP-dependent conversion of 5-aminoimidazole ribonucleotide (AIR) and HCO(3)- to N5-carboxyaminoimidazole ribonucleotide (N5-CAIR).</text>
</comment>
<reference evidence="7 8" key="1">
    <citation type="submission" date="2024-09" db="EMBL/GenBank/DDBJ databases">
        <authorList>
            <person name="Sun Q."/>
            <person name="Mori K."/>
        </authorList>
    </citation>
    <scope>NUCLEOTIDE SEQUENCE [LARGE SCALE GENOMIC DNA]</scope>
    <source>
        <strain evidence="7 8">NCAIM B.02604</strain>
    </source>
</reference>